<reference evidence="1 2" key="1">
    <citation type="journal article" date="2016" name="Nat. Commun.">
        <title>Thousands of microbial genomes shed light on interconnected biogeochemical processes in an aquifer system.</title>
        <authorList>
            <person name="Anantharaman K."/>
            <person name="Brown C.T."/>
            <person name="Hug L.A."/>
            <person name="Sharon I."/>
            <person name="Castelle C.J."/>
            <person name="Probst A.J."/>
            <person name="Thomas B.C."/>
            <person name="Singh A."/>
            <person name="Wilkins M.J."/>
            <person name="Karaoz U."/>
            <person name="Brodie E.L."/>
            <person name="Williams K.H."/>
            <person name="Hubbard S.S."/>
            <person name="Banfield J.F."/>
        </authorList>
    </citation>
    <scope>NUCLEOTIDE SEQUENCE [LARGE SCALE GENOMIC DNA]</scope>
</reference>
<dbReference type="STRING" id="1798382.A3D77_03380"/>
<name>A0A1F5ZNB9_9BACT</name>
<proteinExistence type="predicted"/>
<protein>
    <submittedName>
        <fullName evidence="1">Uncharacterized protein</fullName>
    </submittedName>
</protein>
<sequence length="469" mass="54354">MVKTELRERNNPLPALKRTGDWHGDFKYASSFNPPGQDDLDPYHIIFSDLLEGLKGVNPIDLPSSSQNRPPSIEIFSQKGIFYKLDTIKEGDALHYLAQVRRAEERPLFTVDWERKMAKDYTNAFLHLLFAVGDTDPPAIFTISILDEILIESTYKAPPGWIMDYGPGIFINKQGRLELPGREEDKDHEAWHRVLEYEYPSEFHKLFRPHPYLDESLAISYNILSHQSREASKKNPSDSYYPYLPSGMEQSYITQLIEEDIMEPPTTRELDGGNTFDSSLYPGRFLLSLTIETLIRGLSEEHTITTPPDRYSYNDIWKLVNHGILTLQEDQKDPQRVTAWRNTLVQSFYTIIRMLHINENSPNTFSQETTDSLERRFWYSFFGGSSQDPEADSYESPLDYTHQHYAGLILPLYMLIHSRHTAVQDTWDNFSDSIKLRLLRKVPTIEKYIKSKTNEVPPANLPQLRLTPD</sequence>
<organism evidence="1 2">
    <name type="scientific">Candidatus Gottesmanbacteria bacterium RIFCSPHIGHO2_02_FULL_39_11</name>
    <dbReference type="NCBI Taxonomy" id="1798382"/>
    <lineage>
        <taxon>Bacteria</taxon>
        <taxon>Candidatus Gottesmaniibacteriota</taxon>
    </lineage>
</organism>
<dbReference type="Proteomes" id="UP000176923">
    <property type="component" value="Unassembled WGS sequence"/>
</dbReference>
<evidence type="ECO:0000313" key="2">
    <source>
        <dbReference type="Proteomes" id="UP000176923"/>
    </source>
</evidence>
<gene>
    <name evidence="1" type="ORF">A3D77_03380</name>
</gene>
<dbReference type="EMBL" id="MFJL01000032">
    <property type="protein sequence ID" value="OGG14000.1"/>
    <property type="molecule type" value="Genomic_DNA"/>
</dbReference>
<evidence type="ECO:0000313" key="1">
    <source>
        <dbReference type="EMBL" id="OGG14000.1"/>
    </source>
</evidence>
<accession>A0A1F5ZNB9</accession>
<dbReference type="AlphaFoldDB" id="A0A1F5ZNB9"/>
<comment type="caution">
    <text evidence="1">The sequence shown here is derived from an EMBL/GenBank/DDBJ whole genome shotgun (WGS) entry which is preliminary data.</text>
</comment>